<dbReference type="AlphaFoldDB" id="A0AAD0P6Q2"/>
<reference evidence="1 2" key="1">
    <citation type="submission" date="2018-05" db="EMBL/GenBank/DDBJ databases">
        <title>Evolution of small genomes with special reference to Mycobacterium leprae.</title>
        <authorList>
            <person name="Mohanty P.S."/>
            <person name="Bansal A.K."/>
            <person name="Gupta U.D."/>
            <person name="Naaz F."/>
            <person name="Dwivedi V.D."/>
            <person name="Singh H."/>
            <person name="Gupta G."/>
            <person name="Sharma S."/>
            <person name="Arora M."/>
        </authorList>
    </citation>
    <scope>NUCLEOTIDE SEQUENCE [LARGE SCALE GENOMIC DNA]</scope>
    <source>
        <strain evidence="1 2">MRHRU-235-G</strain>
    </source>
</reference>
<organism evidence="1 2">
    <name type="scientific">Mycobacterium leprae</name>
    <dbReference type="NCBI Taxonomy" id="1769"/>
    <lineage>
        <taxon>Bacteria</taxon>
        <taxon>Bacillati</taxon>
        <taxon>Actinomycetota</taxon>
        <taxon>Actinomycetes</taxon>
        <taxon>Mycobacteriales</taxon>
        <taxon>Mycobacteriaceae</taxon>
        <taxon>Mycobacterium</taxon>
    </lineage>
</organism>
<evidence type="ECO:0000313" key="2">
    <source>
        <dbReference type="Proteomes" id="UP000249682"/>
    </source>
</evidence>
<accession>A0AAD0P6Q2</accession>
<name>A0AAD0P6Q2_MYCLR</name>
<dbReference type="RefSeq" id="WP_049769724.1">
    <property type="nucleotide sequence ID" value="NZ_CP029543.1"/>
</dbReference>
<gene>
    <name evidence="1" type="ORF">DIJ64_05840</name>
</gene>
<proteinExistence type="predicted"/>
<dbReference type="EMBL" id="CP029543">
    <property type="protein sequence ID" value="AWV47767.1"/>
    <property type="molecule type" value="Genomic_DNA"/>
</dbReference>
<sequence>MCAAATIGAASLLGLLAGRRAGLAVDFFINVRRYLSARPWRFGLGLVLSTQGHRFDLISVGLSESGTFLIVFRL</sequence>
<dbReference type="Proteomes" id="UP000249682">
    <property type="component" value="Chromosome"/>
</dbReference>
<evidence type="ECO:0000313" key="1">
    <source>
        <dbReference type="EMBL" id="AWV47767.1"/>
    </source>
</evidence>
<protein>
    <submittedName>
        <fullName evidence="1">Uncharacterized protein</fullName>
    </submittedName>
</protein>